<evidence type="ECO:0000313" key="2">
    <source>
        <dbReference type="Proteomes" id="UP000008068"/>
    </source>
</evidence>
<accession>G0NNW4</accession>
<dbReference type="HOGENOM" id="CLU_829592_0_0_1"/>
<evidence type="ECO:0000313" key="1">
    <source>
        <dbReference type="EMBL" id="EGT34978.1"/>
    </source>
</evidence>
<proteinExistence type="predicted"/>
<dbReference type="PANTHER" id="PTHR21503">
    <property type="entry name" value="F-BOX-CONTAINING HYPOTHETICAL PROTEIN C.ELEGANS"/>
    <property type="match status" value="1"/>
</dbReference>
<dbReference type="eggNOG" id="ENOG502TJ54">
    <property type="taxonomic scope" value="Eukaryota"/>
</dbReference>
<dbReference type="InParanoid" id="G0NNW4"/>
<keyword evidence="2" id="KW-1185">Reference proteome</keyword>
<reference evidence="2" key="1">
    <citation type="submission" date="2011-07" db="EMBL/GenBank/DDBJ databases">
        <authorList>
            <consortium name="Caenorhabditis brenneri Sequencing and Analysis Consortium"/>
            <person name="Wilson R.K."/>
        </authorList>
    </citation>
    <scope>NUCLEOTIDE SEQUENCE [LARGE SCALE GENOMIC DNA]</scope>
    <source>
        <strain evidence="2">PB2801</strain>
    </source>
</reference>
<gene>
    <name evidence="1" type="ORF">CAEBREN_01135</name>
</gene>
<dbReference type="PANTHER" id="PTHR21503:SF8">
    <property type="entry name" value="F-BOX ASSOCIATED DOMAIN-CONTAINING PROTEIN-RELATED"/>
    <property type="match status" value="1"/>
</dbReference>
<name>G0NNW4_CAEBE</name>
<dbReference type="EMBL" id="GL379917">
    <property type="protein sequence ID" value="EGT34978.1"/>
    <property type="molecule type" value="Genomic_DNA"/>
</dbReference>
<evidence type="ECO:0008006" key="3">
    <source>
        <dbReference type="Google" id="ProtNLM"/>
    </source>
</evidence>
<dbReference type="AlphaFoldDB" id="G0NNW4"/>
<dbReference type="Proteomes" id="UP000008068">
    <property type="component" value="Unassembled WGS sequence"/>
</dbReference>
<protein>
    <recommendedName>
        <fullName evidence="3">F-box domain-containing protein</fullName>
    </recommendedName>
</protein>
<organism evidence="2">
    <name type="scientific">Caenorhabditis brenneri</name>
    <name type="common">Nematode worm</name>
    <dbReference type="NCBI Taxonomy" id="135651"/>
    <lineage>
        <taxon>Eukaryota</taxon>
        <taxon>Metazoa</taxon>
        <taxon>Ecdysozoa</taxon>
        <taxon>Nematoda</taxon>
        <taxon>Chromadorea</taxon>
        <taxon>Rhabditida</taxon>
        <taxon>Rhabditina</taxon>
        <taxon>Rhabditomorpha</taxon>
        <taxon>Rhabditoidea</taxon>
        <taxon>Rhabditidae</taxon>
        <taxon>Peloderinae</taxon>
        <taxon>Caenorhabditis</taxon>
    </lineage>
</organism>
<sequence length="286" mass="34424">MKFHRFPHLVQRELCNLLHPFDLVLLSFCSDRTRRAVKKANKNRKNEIWVSGNRWGMTVFCRSKDRFDYICYVHRDWLLVPKSVICIEIDGVDVGISWKIKAKFFCSINVHTEHHIILMHKYICELFNCPEELYLITNQVEYDFPSMRRSYLQNSDFRMNELGEFYRRHPEQEFSEVRCFTAFSYSVFNCENVFTVRNLILRGTIPDVRQCFRMFKGEHAYFEGTCMWSTDIIHVSEEWMKRTNDGLESVIFKPEKNYDVEELKREIRVISCGNKRKETIYSYKSM</sequence>